<keyword evidence="4" id="KW-1185">Reference proteome</keyword>
<dbReference type="OrthoDB" id="415023at2759"/>
<feature type="region of interest" description="Disordered" evidence="1">
    <location>
        <begin position="1"/>
        <end position="28"/>
    </location>
</feature>
<evidence type="ECO:0000313" key="3">
    <source>
        <dbReference type="EMBL" id="VDN15168.1"/>
    </source>
</evidence>
<dbReference type="Pfam" id="PF02338">
    <property type="entry name" value="OTU"/>
    <property type="match status" value="1"/>
</dbReference>
<dbReference type="InterPro" id="IPR003323">
    <property type="entry name" value="OTU_dom"/>
</dbReference>
<dbReference type="GO" id="GO:0016579">
    <property type="term" value="P:protein deubiquitination"/>
    <property type="evidence" value="ECO:0007669"/>
    <property type="project" value="TreeGrafter"/>
</dbReference>
<gene>
    <name evidence="3" type="ORF">DILT_LOCUS10999</name>
</gene>
<dbReference type="PANTHER" id="PTHR12419">
    <property type="entry name" value="OTU DOMAIN CONTAINING PROTEIN"/>
    <property type="match status" value="1"/>
</dbReference>
<dbReference type="InterPro" id="IPR038765">
    <property type="entry name" value="Papain-like_cys_pep_sf"/>
</dbReference>
<dbReference type="Proteomes" id="UP000281553">
    <property type="component" value="Unassembled WGS sequence"/>
</dbReference>
<evidence type="ECO:0000256" key="1">
    <source>
        <dbReference type="SAM" id="MobiDB-lite"/>
    </source>
</evidence>
<feature type="domain" description="OTU" evidence="2">
    <location>
        <begin position="46"/>
        <end position="171"/>
    </location>
</feature>
<evidence type="ECO:0000259" key="2">
    <source>
        <dbReference type="PROSITE" id="PS50802"/>
    </source>
</evidence>
<dbReference type="PROSITE" id="PS50802">
    <property type="entry name" value="OTU"/>
    <property type="match status" value="1"/>
</dbReference>
<organism evidence="3 4">
    <name type="scientific">Dibothriocephalus latus</name>
    <name type="common">Fish tapeworm</name>
    <name type="synonym">Diphyllobothrium latum</name>
    <dbReference type="NCBI Taxonomy" id="60516"/>
    <lineage>
        <taxon>Eukaryota</taxon>
        <taxon>Metazoa</taxon>
        <taxon>Spiralia</taxon>
        <taxon>Lophotrochozoa</taxon>
        <taxon>Platyhelminthes</taxon>
        <taxon>Cestoda</taxon>
        <taxon>Eucestoda</taxon>
        <taxon>Diphyllobothriidea</taxon>
        <taxon>Diphyllobothriidae</taxon>
        <taxon>Dibothriocephalus</taxon>
    </lineage>
</organism>
<dbReference type="SUPFAM" id="SSF54001">
    <property type="entry name" value="Cysteine proteinases"/>
    <property type="match status" value="2"/>
</dbReference>
<feature type="compositionally biased region" description="Basic residues" evidence="1">
    <location>
        <begin position="1"/>
        <end position="17"/>
    </location>
</feature>
<dbReference type="EMBL" id="UYRU01061641">
    <property type="protein sequence ID" value="VDN15168.1"/>
    <property type="molecule type" value="Genomic_DNA"/>
</dbReference>
<sequence length="470" mass="52914">MPRHHGRSHKHRSKRHSSSSDEEDDETSSSYVGDKRLFVRLAAFDLVLRDVPADGNCMFYAFSDHLFGTIEKHALLRREGVFVLLNYREELLPFYEKEEFDHGLNGLAKPGTLGGHAALLALSHRYSVDVVVHRVGRRPILVFESPFHDRRALQVHLVLHRGMHYSSVRNRNNKGGPANVHIDPSEILSKTKINKRELLPFCEENEFDHEVDELAKPGTFGDHTSLLALSRKYDVDVVVHQVGLNPMYAVRIPSHDRQTRQVHLAFHDMMHYSSVRCRGDIALRMGNQIYGTMSSQMASCEECLQELQIPLKVEEELFGSRLFKVAKVRNPDPEASAPKIVKIFPYTKATFRIAEAQQTVLPFCKHIADALNLLPITSMRFSHLLLASLLISLWAPVGCVSEAISTSASSNLEVTEPSHVSYGHEEPSEADGWVPVSEEELEKLLKEIEAMEKAQTTDSQDKTTVAIGSA</sequence>
<dbReference type="GO" id="GO:0004843">
    <property type="term" value="F:cysteine-type deubiquitinase activity"/>
    <property type="evidence" value="ECO:0007669"/>
    <property type="project" value="TreeGrafter"/>
</dbReference>
<accession>A0A3P7LYN7</accession>
<dbReference type="InterPro" id="IPR050704">
    <property type="entry name" value="Peptidase_C85-like"/>
</dbReference>
<evidence type="ECO:0000313" key="4">
    <source>
        <dbReference type="Proteomes" id="UP000281553"/>
    </source>
</evidence>
<dbReference type="AlphaFoldDB" id="A0A3P7LYN7"/>
<dbReference type="Gene3D" id="3.90.70.80">
    <property type="match status" value="2"/>
</dbReference>
<reference evidence="3 4" key="1">
    <citation type="submission" date="2018-11" db="EMBL/GenBank/DDBJ databases">
        <authorList>
            <consortium name="Pathogen Informatics"/>
        </authorList>
    </citation>
    <scope>NUCLEOTIDE SEQUENCE [LARGE SCALE GENOMIC DNA]</scope>
</reference>
<protein>
    <recommendedName>
        <fullName evidence="2">OTU domain-containing protein</fullName>
    </recommendedName>
</protein>
<proteinExistence type="predicted"/>
<name>A0A3P7LYN7_DIBLA</name>